<feature type="transmembrane region" description="Helical" evidence="7">
    <location>
        <begin position="149"/>
        <end position="169"/>
    </location>
</feature>
<feature type="transmembrane region" description="Helical" evidence="7">
    <location>
        <begin position="293"/>
        <end position="312"/>
    </location>
</feature>
<evidence type="ECO:0000313" key="9">
    <source>
        <dbReference type="EMBL" id="QSZ42912.1"/>
    </source>
</evidence>
<keyword evidence="10" id="KW-1185">Reference proteome</keyword>
<dbReference type="GO" id="GO:0016020">
    <property type="term" value="C:membrane"/>
    <property type="evidence" value="ECO:0007669"/>
    <property type="project" value="UniProtKB-SubCell"/>
</dbReference>
<dbReference type="AlphaFoldDB" id="A0A975B297"/>
<evidence type="ECO:0000256" key="2">
    <source>
        <dbReference type="ARBA" id="ARBA00005551"/>
    </source>
</evidence>
<dbReference type="Gene3D" id="1.20.1530.20">
    <property type="match status" value="1"/>
</dbReference>
<keyword evidence="4 7" id="KW-0812">Transmembrane</keyword>
<name>A0A975B297_9BACT</name>
<gene>
    <name evidence="9" type="ORF">GJV85_12605</name>
</gene>
<dbReference type="PANTHER" id="PTHR42751">
    <property type="entry name" value="SODIUM/HYDROGEN EXCHANGER FAMILY/TRKA DOMAIN PROTEIN"/>
    <property type="match status" value="1"/>
</dbReference>
<dbReference type="Proteomes" id="UP000671852">
    <property type="component" value="Chromosome"/>
</dbReference>
<evidence type="ECO:0000256" key="1">
    <source>
        <dbReference type="ARBA" id="ARBA00004141"/>
    </source>
</evidence>
<dbReference type="InterPro" id="IPR036291">
    <property type="entry name" value="NAD(P)-bd_dom_sf"/>
</dbReference>
<feature type="transmembrane region" description="Helical" evidence="7">
    <location>
        <begin position="181"/>
        <end position="200"/>
    </location>
</feature>
<evidence type="ECO:0000256" key="4">
    <source>
        <dbReference type="ARBA" id="ARBA00022692"/>
    </source>
</evidence>
<feature type="domain" description="RCK N-terminal" evidence="8">
    <location>
        <begin position="402"/>
        <end position="518"/>
    </location>
</feature>
<dbReference type="GO" id="GO:1902600">
    <property type="term" value="P:proton transmembrane transport"/>
    <property type="evidence" value="ECO:0007669"/>
    <property type="project" value="InterPro"/>
</dbReference>
<evidence type="ECO:0000313" key="10">
    <source>
        <dbReference type="Proteomes" id="UP000671852"/>
    </source>
</evidence>
<dbReference type="Pfam" id="PF02254">
    <property type="entry name" value="TrkA_N"/>
    <property type="match status" value="1"/>
</dbReference>
<feature type="transmembrane region" description="Helical" evidence="7">
    <location>
        <begin position="220"/>
        <end position="248"/>
    </location>
</feature>
<dbReference type="EMBL" id="CP046072">
    <property type="protein sequence ID" value="QSZ42912.1"/>
    <property type="molecule type" value="Genomic_DNA"/>
</dbReference>
<dbReference type="PROSITE" id="PS51201">
    <property type="entry name" value="RCK_N"/>
    <property type="match status" value="1"/>
</dbReference>
<feature type="transmembrane region" description="Helical" evidence="7">
    <location>
        <begin position="85"/>
        <end position="106"/>
    </location>
</feature>
<sequence>MLGIIVATLFIALVANIFLKKFALPTLIGYILTGTIISYLFGLHDAVNNHELKEIAEFGVVFLMFTIGLEFSFKHLKEMKYEVLVVGSLQILITSLVIFLIAFYIFDLAKYSAFIISMAVAMSSTAIVLKTFNETGEINKQYGKNALGILIMQDIAVIPVLIIIGILASSETSIRSVISEIILGVVILMAALYVIGRYLLEPFFTQIIKTHSDELFIGSILFLAIGASYGAHLLGFSYSLGAFIAGMLISETKYKHQAEADLIPFRDILLGVFFITVGMQIKFGIIFEYAFLILFLLLLIMVVKFFIIYFIVKFGKNNNRRTTLKTAFSLLQVGEFSLVILELARAHSLVEAPYGQVMIIVIVISMIMTPFILSNLSRLTDMFIKELEAKPDDTKFFSTEISEHVVVLGYGEFGQNLSTKLKADGQFYIVIENNADRYELAVKNKEPVIYGNAANREILKKSYLTKAKKVVIAIDNEKKLHLVCQIVQKLVHNDKVIVKVHSIKERAYLQELGLQHIIVENEETSRAILNYI</sequence>
<dbReference type="Gene3D" id="3.40.50.720">
    <property type="entry name" value="NAD(P)-binding Rossmann-like Domain"/>
    <property type="match status" value="1"/>
</dbReference>
<feature type="transmembrane region" description="Helical" evidence="7">
    <location>
        <begin position="353"/>
        <end position="373"/>
    </location>
</feature>
<keyword evidence="3" id="KW-0813">Transport</keyword>
<keyword evidence="5 7" id="KW-1133">Transmembrane helix</keyword>
<reference evidence="9" key="1">
    <citation type="submission" date="2019-11" db="EMBL/GenBank/DDBJ databases">
        <authorList>
            <person name="Kojima H."/>
        </authorList>
    </citation>
    <scope>NUCLEOTIDE SEQUENCE</scope>
    <source>
        <strain evidence="9">H1576</strain>
    </source>
</reference>
<dbReference type="GO" id="GO:0015297">
    <property type="term" value="F:antiporter activity"/>
    <property type="evidence" value="ECO:0007669"/>
    <property type="project" value="InterPro"/>
</dbReference>
<keyword evidence="6 7" id="KW-0472">Membrane</keyword>
<evidence type="ECO:0000256" key="3">
    <source>
        <dbReference type="ARBA" id="ARBA00022448"/>
    </source>
</evidence>
<evidence type="ECO:0000256" key="5">
    <source>
        <dbReference type="ARBA" id="ARBA00022989"/>
    </source>
</evidence>
<dbReference type="InterPro" id="IPR038770">
    <property type="entry name" value="Na+/solute_symporter_sf"/>
</dbReference>
<comment type="similarity">
    <text evidence="2">Belongs to the monovalent cation:proton antiporter 2 (CPA2) transporter (TC 2.A.37) family.</text>
</comment>
<dbReference type="InterPro" id="IPR003148">
    <property type="entry name" value="RCK_N"/>
</dbReference>
<feature type="transmembrane region" description="Helical" evidence="7">
    <location>
        <begin position="111"/>
        <end position="129"/>
    </location>
</feature>
<proteinExistence type="inferred from homology"/>
<dbReference type="Pfam" id="PF00999">
    <property type="entry name" value="Na_H_Exchanger"/>
    <property type="match status" value="1"/>
</dbReference>
<accession>A0A975B297</accession>
<dbReference type="GO" id="GO:0006813">
    <property type="term" value="P:potassium ion transport"/>
    <property type="evidence" value="ECO:0007669"/>
    <property type="project" value="InterPro"/>
</dbReference>
<evidence type="ECO:0000256" key="6">
    <source>
        <dbReference type="ARBA" id="ARBA00023136"/>
    </source>
</evidence>
<dbReference type="RefSeq" id="WP_207561724.1">
    <property type="nucleotide sequence ID" value="NZ_CP046072.1"/>
</dbReference>
<evidence type="ECO:0000259" key="8">
    <source>
        <dbReference type="PROSITE" id="PS51201"/>
    </source>
</evidence>
<evidence type="ECO:0000256" key="7">
    <source>
        <dbReference type="SAM" id="Phobius"/>
    </source>
</evidence>
<comment type="subcellular location">
    <subcellularLocation>
        <location evidence="1">Membrane</location>
        <topology evidence="1">Multi-pass membrane protein</topology>
    </subcellularLocation>
</comment>
<dbReference type="InterPro" id="IPR006153">
    <property type="entry name" value="Cation/H_exchanger_TM"/>
</dbReference>
<feature type="transmembrane region" description="Helical" evidence="7">
    <location>
        <begin position="268"/>
        <end position="287"/>
    </location>
</feature>
<organism evidence="9 10">
    <name type="scientific">Sulfurimonas aquatica</name>
    <dbReference type="NCBI Taxonomy" id="2672570"/>
    <lineage>
        <taxon>Bacteria</taxon>
        <taxon>Pseudomonadati</taxon>
        <taxon>Campylobacterota</taxon>
        <taxon>Epsilonproteobacteria</taxon>
        <taxon>Campylobacterales</taxon>
        <taxon>Sulfurimonadaceae</taxon>
        <taxon>Sulfurimonas</taxon>
    </lineage>
</organism>
<protein>
    <submittedName>
        <fullName evidence="9">Sodium:proton exchanger</fullName>
    </submittedName>
</protein>
<dbReference type="KEGG" id="saqt:GJV85_12605"/>
<reference evidence="9" key="2">
    <citation type="submission" date="2021-04" db="EMBL/GenBank/DDBJ databases">
        <title>Isolation and characterization of a novel species of the genus Sulfurimonas.</title>
        <authorList>
            <person name="Fukui M."/>
        </authorList>
    </citation>
    <scope>NUCLEOTIDE SEQUENCE</scope>
    <source>
        <strain evidence="9">H1576</strain>
    </source>
</reference>
<feature type="transmembrane region" description="Helical" evidence="7">
    <location>
        <begin position="27"/>
        <end position="43"/>
    </location>
</feature>
<dbReference type="PANTHER" id="PTHR42751:SF3">
    <property type="entry name" value="SODIUM_GLUTAMATE SYMPORTER"/>
    <property type="match status" value="1"/>
</dbReference>
<dbReference type="SUPFAM" id="SSF51735">
    <property type="entry name" value="NAD(P)-binding Rossmann-fold domains"/>
    <property type="match status" value="1"/>
</dbReference>